<proteinExistence type="predicted"/>
<feature type="transmembrane region" description="Helical" evidence="3">
    <location>
        <begin position="121"/>
        <end position="145"/>
    </location>
</feature>
<feature type="compositionally biased region" description="Gly residues" evidence="2">
    <location>
        <begin position="677"/>
        <end position="686"/>
    </location>
</feature>
<dbReference type="AlphaFoldDB" id="A0A835WD90"/>
<keyword evidence="1" id="KW-0378">Hydrolase</keyword>
<feature type="domain" description="CN hydrolase" evidence="4">
    <location>
        <begin position="310"/>
        <end position="551"/>
    </location>
</feature>
<dbReference type="Pfam" id="PF00795">
    <property type="entry name" value="CN_hydrolase"/>
    <property type="match status" value="1"/>
</dbReference>
<evidence type="ECO:0000259" key="4">
    <source>
        <dbReference type="PROSITE" id="PS50263"/>
    </source>
</evidence>
<dbReference type="PROSITE" id="PS50263">
    <property type="entry name" value="CN_HYDROLASE"/>
    <property type="match status" value="1"/>
</dbReference>
<evidence type="ECO:0000256" key="1">
    <source>
        <dbReference type="ARBA" id="ARBA00022801"/>
    </source>
</evidence>
<feature type="region of interest" description="Disordered" evidence="2">
    <location>
        <begin position="671"/>
        <end position="706"/>
    </location>
</feature>
<name>A0A835WD90_9CHLO</name>
<keyword evidence="6" id="KW-1185">Reference proteome</keyword>
<accession>A0A835WD90</accession>
<keyword evidence="3" id="KW-0472">Membrane</keyword>
<dbReference type="OrthoDB" id="2019277at2759"/>
<dbReference type="GO" id="GO:0016811">
    <property type="term" value="F:hydrolase activity, acting on carbon-nitrogen (but not peptide) bonds, in linear amides"/>
    <property type="evidence" value="ECO:0007669"/>
    <property type="project" value="TreeGrafter"/>
</dbReference>
<feature type="transmembrane region" description="Helical" evidence="3">
    <location>
        <begin position="60"/>
        <end position="82"/>
    </location>
</feature>
<evidence type="ECO:0000256" key="3">
    <source>
        <dbReference type="SAM" id="Phobius"/>
    </source>
</evidence>
<reference evidence="5" key="1">
    <citation type="journal article" date="2020" name="bioRxiv">
        <title>Comparative genomics of Chlamydomonas.</title>
        <authorList>
            <person name="Craig R.J."/>
            <person name="Hasan A.R."/>
            <person name="Ness R.W."/>
            <person name="Keightley P.D."/>
        </authorList>
    </citation>
    <scope>NUCLEOTIDE SEQUENCE</scope>
    <source>
        <strain evidence="5">CCAP 11/173</strain>
    </source>
</reference>
<evidence type="ECO:0000256" key="2">
    <source>
        <dbReference type="SAM" id="MobiDB-lite"/>
    </source>
</evidence>
<feature type="transmembrane region" description="Helical" evidence="3">
    <location>
        <begin position="6"/>
        <end position="22"/>
    </location>
</feature>
<organism evidence="5 6">
    <name type="scientific">Chlamydomonas schloesseri</name>
    <dbReference type="NCBI Taxonomy" id="2026947"/>
    <lineage>
        <taxon>Eukaryota</taxon>
        <taxon>Viridiplantae</taxon>
        <taxon>Chlorophyta</taxon>
        <taxon>core chlorophytes</taxon>
        <taxon>Chlorophyceae</taxon>
        <taxon>CS clade</taxon>
        <taxon>Chlamydomonadales</taxon>
        <taxon>Chlamydomonadaceae</taxon>
        <taxon>Chlamydomonas</taxon>
    </lineage>
</organism>
<dbReference type="PANTHER" id="PTHR43674:SF16">
    <property type="entry name" value="CARBON-NITROGEN FAMILY, PUTATIVE (AFU_ORTHOLOGUE AFUA_5G02350)-RELATED"/>
    <property type="match status" value="1"/>
</dbReference>
<keyword evidence="3" id="KW-0812">Transmembrane</keyword>
<feature type="transmembrane region" description="Helical" evidence="3">
    <location>
        <begin position="165"/>
        <end position="188"/>
    </location>
</feature>
<comment type="caution">
    <text evidence="5">The sequence shown here is derived from an EMBL/GenBank/DDBJ whole genome shotgun (WGS) entry which is preliminary data.</text>
</comment>
<dbReference type="InterPro" id="IPR050345">
    <property type="entry name" value="Aliph_Amidase/BUP"/>
</dbReference>
<evidence type="ECO:0000313" key="5">
    <source>
        <dbReference type="EMBL" id="KAG2445228.1"/>
    </source>
</evidence>
<feature type="transmembrane region" description="Helical" evidence="3">
    <location>
        <begin position="280"/>
        <end position="298"/>
    </location>
</feature>
<dbReference type="Proteomes" id="UP000613740">
    <property type="component" value="Unassembled WGS sequence"/>
</dbReference>
<keyword evidence="3" id="KW-1133">Transmembrane helix</keyword>
<evidence type="ECO:0000313" key="6">
    <source>
        <dbReference type="Proteomes" id="UP000613740"/>
    </source>
</evidence>
<feature type="compositionally biased region" description="Gly residues" evidence="2">
    <location>
        <begin position="693"/>
        <end position="706"/>
    </location>
</feature>
<sequence>MQPISVLAWAAPFVLLLTYDFTRRSFKSSILAHIIIIVVQALGTMFGMAGMLSYPSVTPASLGATFCLGLALAAATTLGALLPAFRLWRLAAELLPPVPAGAPRGLTSACRAAALPLLGRVLLVVPLWGYPVLHAGVTTLVGLALGHDHDQGVAVSDSAPVLQLASLFGLWGLNLLVDLTAAAAYLVAAASERTPLERLQATDGRTSTLGGGLDSDDDASVDGPLTAMGLGLMSATSDIGYLGDGARRRAAAAAVALAASGLEGSPASWARLCRPLRRHVAAVAAAVVVLLAVGGGLVHSDAFYQRPVTARLAREQRLAASCVVGQSVRVGSADYVWLWAKTAERVAAGDNFVLWAEEAVDVVDDAEEEALLAAGRDLLAAHGSGGGGGGGSSNGTYLGLCYQKFGGQLPRGRSTNHFVLLSPNGSVVWDYLKAFPVPVVEAHVIAGPARMPIADSPYGRLSGAICFDLDRPLYTRQAGAAHVDLLLQPSWTWGAVGPRHFAANTLRAVENGLTILRCSSAGVSGALGPRGQVWHYLLTGERDVLTFELPVQPRVRTLYVLAGWLLEWANLAAAVALWAALLVPRSYAAQWVRPRGQAGGERVLLGGMSEDGGDAEEAAGLLGASYGGGVGAGAGAASGGRAGGSGVNGAGGAGASRGASMWGKLRSVLGTEEAPRGSGGGGGGGTEPLLVGGVSGGGAAGAGADS</sequence>
<dbReference type="SUPFAM" id="SSF56317">
    <property type="entry name" value="Carbon-nitrogen hydrolase"/>
    <property type="match status" value="1"/>
</dbReference>
<dbReference type="PANTHER" id="PTHR43674">
    <property type="entry name" value="NITRILASE C965.09-RELATED"/>
    <property type="match status" value="1"/>
</dbReference>
<protein>
    <recommendedName>
        <fullName evidence="4">CN hydrolase domain-containing protein</fullName>
    </recommendedName>
</protein>
<dbReference type="EMBL" id="JAEHOD010000027">
    <property type="protein sequence ID" value="KAG2445228.1"/>
    <property type="molecule type" value="Genomic_DNA"/>
</dbReference>
<dbReference type="InterPro" id="IPR036526">
    <property type="entry name" value="C-N_Hydrolase_sf"/>
</dbReference>
<dbReference type="InterPro" id="IPR003010">
    <property type="entry name" value="C-N_Hydrolase"/>
</dbReference>
<gene>
    <name evidence="5" type="ORF">HYH02_008696</name>
</gene>
<feature type="transmembrane region" description="Helical" evidence="3">
    <location>
        <begin position="34"/>
        <end position="54"/>
    </location>
</feature>
<dbReference type="Gene3D" id="3.60.110.10">
    <property type="entry name" value="Carbon-nitrogen hydrolase"/>
    <property type="match status" value="1"/>
</dbReference>